<keyword evidence="1" id="KW-0812">Transmembrane</keyword>
<feature type="transmembrane region" description="Helical" evidence="1">
    <location>
        <begin position="78"/>
        <end position="98"/>
    </location>
</feature>
<keyword evidence="1" id="KW-0472">Membrane</keyword>
<keyword evidence="3" id="KW-1185">Reference proteome</keyword>
<dbReference type="KEGG" id="oho:Oweho_0704"/>
<feature type="transmembrane region" description="Helical" evidence="1">
    <location>
        <begin position="51"/>
        <end position="72"/>
    </location>
</feature>
<dbReference type="AlphaFoldDB" id="G8R1H9"/>
<dbReference type="Proteomes" id="UP000005631">
    <property type="component" value="Chromosome"/>
</dbReference>
<name>G8R1H9_OWEHD</name>
<gene>
    <name evidence="2" type="ordered locus">Oweho_0704</name>
</gene>
<dbReference type="eggNOG" id="ENOG503318D">
    <property type="taxonomic scope" value="Bacteria"/>
</dbReference>
<evidence type="ECO:0000313" key="2">
    <source>
        <dbReference type="EMBL" id="AEV31718.1"/>
    </source>
</evidence>
<dbReference type="RefSeq" id="WP_014201079.1">
    <property type="nucleotide sequence ID" value="NC_016599.1"/>
</dbReference>
<dbReference type="OrthoDB" id="1453816at2"/>
<organism evidence="2 3">
    <name type="scientific">Owenweeksia hongkongensis (strain DSM 17368 / CIP 108786 / JCM 12287 / NRRL B-23963 / UST20020801)</name>
    <dbReference type="NCBI Taxonomy" id="926562"/>
    <lineage>
        <taxon>Bacteria</taxon>
        <taxon>Pseudomonadati</taxon>
        <taxon>Bacteroidota</taxon>
        <taxon>Flavobacteriia</taxon>
        <taxon>Flavobacteriales</taxon>
        <taxon>Owenweeksiaceae</taxon>
        <taxon>Owenweeksia</taxon>
    </lineage>
</organism>
<proteinExistence type="predicted"/>
<sequence length="102" mass="11222">MRQRIFDAKPSKETSYLGVTAINFDFIWATSNIFIKLWLVPYKLTVMIKALSLIFTILGAISLVVGIIGIFGQSLVNISPWALAIIGVIFFSSGIGLLKKNS</sequence>
<dbReference type="EMBL" id="CP003156">
    <property type="protein sequence ID" value="AEV31718.1"/>
    <property type="molecule type" value="Genomic_DNA"/>
</dbReference>
<evidence type="ECO:0000313" key="3">
    <source>
        <dbReference type="Proteomes" id="UP000005631"/>
    </source>
</evidence>
<reference evidence="2 3" key="1">
    <citation type="journal article" date="2012" name="Stand. Genomic Sci.">
        <title>Genome sequence of the orange-pigmented seawater bacterium Owenweeksia hongkongensis type strain (UST20020801(T)).</title>
        <authorList>
            <person name="Riedel T."/>
            <person name="Held B."/>
            <person name="Nolan M."/>
            <person name="Lucas S."/>
            <person name="Lapidus A."/>
            <person name="Tice H."/>
            <person name="Del Rio T.G."/>
            <person name="Cheng J.F."/>
            <person name="Han C."/>
            <person name="Tapia R."/>
            <person name="Goodwin L.A."/>
            <person name="Pitluck S."/>
            <person name="Liolios K."/>
            <person name="Mavromatis K."/>
            <person name="Pagani I."/>
            <person name="Ivanova N."/>
            <person name="Mikhailova N."/>
            <person name="Pati A."/>
            <person name="Chen A."/>
            <person name="Palaniappan K."/>
            <person name="Rohde M."/>
            <person name="Tindall B.J."/>
            <person name="Detter J.C."/>
            <person name="Goker M."/>
            <person name="Woyke T."/>
            <person name="Bristow J."/>
            <person name="Eisen J.A."/>
            <person name="Markowitz V."/>
            <person name="Hugenholtz P."/>
            <person name="Klenk H.P."/>
            <person name="Kyrpides N.C."/>
        </authorList>
    </citation>
    <scope>NUCLEOTIDE SEQUENCE</scope>
    <source>
        <strain evidence="3">DSM 17368 / JCM 12287 / NRRL B-23963</strain>
    </source>
</reference>
<keyword evidence="1" id="KW-1133">Transmembrane helix</keyword>
<evidence type="ECO:0000256" key="1">
    <source>
        <dbReference type="SAM" id="Phobius"/>
    </source>
</evidence>
<dbReference type="HOGENOM" id="CLU_2274544_0_0_10"/>
<accession>G8R1H9</accession>
<protein>
    <submittedName>
        <fullName evidence="2">Uncharacterized protein</fullName>
    </submittedName>
</protein>